<organism evidence="2 3">
    <name type="scientific">Chaetoceros tenuissimus</name>
    <dbReference type="NCBI Taxonomy" id="426638"/>
    <lineage>
        <taxon>Eukaryota</taxon>
        <taxon>Sar</taxon>
        <taxon>Stramenopiles</taxon>
        <taxon>Ochrophyta</taxon>
        <taxon>Bacillariophyta</taxon>
        <taxon>Coscinodiscophyceae</taxon>
        <taxon>Chaetocerotophycidae</taxon>
        <taxon>Chaetocerotales</taxon>
        <taxon>Chaetocerotaceae</taxon>
        <taxon>Chaetoceros</taxon>
    </lineage>
</organism>
<keyword evidence="1" id="KW-0812">Transmembrane</keyword>
<proteinExistence type="predicted"/>
<keyword evidence="1" id="KW-1133">Transmembrane helix</keyword>
<keyword evidence="1" id="KW-0472">Membrane</keyword>
<feature type="transmembrane region" description="Helical" evidence="1">
    <location>
        <begin position="139"/>
        <end position="161"/>
    </location>
</feature>
<evidence type="ECO:0000256" key="1">
    <source>
        <dbReference type="SAM" id="Phobius"/>
    </source>
</evidence>
<feature type="transmembrane region" description="Helical" evidence="1">
    <location>
        <begin position="217"/>
        <end position="239"/>
    </location>
</feature>
<dbReference type="Proteomes" id="UP001054902">
    <property type="component" value="Unassembled WGS sequence"/>
</dbReference>
<accession>A0AAD3CVZ5</accession>
<protein>
    <submittedName>
        <fullName evidence="2">Uncharacterized protein</fullName>
    </submittedName>
</protein>
<dbReference type="EMBL" id="BLLK01000046">
    <property type="protein sequence ID" value="GFH53231.1"/>
    <property type="molecule type" value="Genomic_DNA"/>
</dbReference>
<reference evidence="2 3" key="1">
    <citation type="journal article" date="2021" name="Sci. Rep.">
        <title>The genome of the diatom Chaetoceros tenuissimus carries an ancient integrated fragment of an extant virus.</title>
        <authorList>
            <person name="Hongo Y."/>
            <person name="Kimura K."/>
            <person name="Takaki Y."/>
            <person name="Yoshida Y."/>
            <person name="Baba S."/>
            <person name="Kobayashi G."/>
            <person name="Nagasaki K."/>
            <person name="Hano T."/>
            <person name="Tomaru Y."/>
        </authorList>
    </citation>
    <scope>NUCLEOTIDE SEQUENCE [LARGE SCALE GENOMIC DNA]</scope>
    <source>
        <strain evidence="2 3">NIES-3715</strain>
    </source>
</reference>
<feature type="transmembrane region" description="Helical" evidence="1">
    <location>
        <begin position="173"/>
        <end position="197"/>
    </location>
</feature>
<gene>
    <name evidence="2" type="ORF">CTEN210_09707</name>
</gene>
<comment type="caution">
    <text evidence="2">The sequence shown here is derived from an EMBL/GenBank/DDBJ whole genome shotgun (WGS) entry which is preliminary data.</text>
</comment>
<feature type="transmembrane region" description="Helical" evidence="1">
    <location>
        <begin position="246"/>
        <end position="266"/>
    </location>
</feature>
<evidence type="ECO:0000313" key="2">
    <source>
        <dbReference type="EMBL" id="GFH53231.1"/>
    </source>
</evidence>
<dbReference type="AlphaFoldDB" id="A0AAD3CVZ5"/>
<keyword evidence="3" id="KW-1185">Reference proteome</keyword>
<feature type="transmembrane region" description="Helical" evidence="1">
    <location>
        <begin position="99"/>
        <end position="117"/>
    </location>
</feature>
<feature type="transmembrane region" description="Helical" evidence="1">
    <location>
        <begin position="65"/>
        <end position="87"/>
    </location>
</feature>
<name>A0AAD3CVZ5_9STRA</name>
<feature type="transmembrane region" description="Helical" evidence="1">
    <location>
        <begin position="26"/>
        <end position="45"/>
    </location>
</feature>
<evidence type="ECO:0000313" key="3">
    <source>
        <dbReference type="Proteomes" id="UP001054902"/>
    </source>
</evidence>
<sequence length="321" mass="36082">MAKSTKSNLAAWQKCKKLKWSSPSRALPHGLSGIVSVSLGMYLIANSMIGNLSPYKRFMDVNVPIVLMLYSFLSAFNAVAGAQLSHLAWKETQMIFRRCAFLQLCLAFYTLRFAPVFDQALSTIQSIENSVISEVFMSWIHYFDVMFAIILVFCTLSFQQVAFEQWIVHKKRAIASAVSIGSLGILLLSTYPIQLAIGGHSWWNCIQQTYSEQNVGMVGYIYVPATVTFSLILFSATLYQRGIISDVQFGIGAVVITIVCLVGTVLSQELHIPFVSTQRIYLPCQEPIEDSTEAYILNTLDFSLYARSFWREVFGVHIEQN</sequence>